<evidence type="ECO:0000256" key="2">
    <source>
        <dbReference type="ARBA" id="ARBA00022576"/>
    </source>
</evidence>
<dbReference type="SUPFAM" id="SSF53383">
    <property type="entry name" value="PLP-dependent transferases"/>
    <property type="match status" value="1"/>
</dbReference>
<organism evidence="6 7">
    <name type="scientific">Treponema parvum</name>
    <dbReference type="NCBI Taxonomy" id="138851"/>
    <lineage>
        <taxon>Bacteria</taxon>
        <taxon>Pseudomonadati</taxon>
        <taxon>Spirochaetota</taxon>
        <taxon>Spirochaetia</taxon>
        <taxon>Spirochaetales</taxon>
        <taxon>Treponemataceae</taxon>
        <taxon>Treponema</taxon>
    </lineage>
</organism>
<dbReference type="CDD" id="cd00609">
    <property type="entry name" value="AAT_like"/>
    <property type="match status" value="1"/>
</dbReference>
<evidence type="ECO:0000313" key="7">
    <source>
        <dbReference type="Proteomes" id="UP000671908"/>
    </source>
</evidence>
<proteinExistence type="inferred from homology"/>
<dbReference type="Gene3D" id="3.90.1150.10">
    <property type="entry name" value="Aspartate Aminotransferase, domain 1"/>
    <property type="match status" value="2"/>
</dbReference>
<evidence type="ECO:0000259" key="5">
    <source>
        <dbReference type="Pfam" id="PF00155"/>
    </source>
</evidence>
<feature type="domain" description="Aminotransferase class I/classII large" evidence="5">
    <location>
        <begin position="122"/>
        <end position="390"/>
    </location>
</feature>
<dbReference type="InterPro" id="IPR015424">
    <property type="entry name" value="PyrdxlP-dep_Trfase"/>
</dbReference>
<sequence>MLSKRMSLLHPYVPGEQPKDRDYIKLNANENPYPPSPEVTAAVNKFLSESPEKLGLYPDPDSGDLRAEIAAMINKTGGVLSRTETSFSSDAAERDHGAASDPIECASCVPSEKDKIPFTVVPEMIYTGNGSDEVLSFIFFAFFDGDRPLIIPKFSYSFYPVYCGFYNIPFCPVPLKEDWSVDDKKMVFEANKMNSGMIFANPNAPTGVGLSRSQIRQMLLNAPKDKAFVVDEAYADFGGESCIPLLSEFNNLIIVRTFSKSLCGAGMRSGYIVASPEVVRAVTTVKNSLNHFPVDAITQVACRAACRSVAYYVNCAKAVVKEREKFTLFLQNHGWKVLPSQTNFVFAKKSGVSGQEAYRKIKEDGILVRIFSTPGIEDFLRISIGTPAQMLALQRSMEDL</sequence>
<evidence type="ECO:0000313" key="6">
    <source>
        <dbReference type="EMBL" id="QTQ13518.1"/>
    </source>
</evidence>
<name>A0A975F351_9SPIR</name>
<dbReference type="KEGG" id="tpav:HRQ91_03065"/>
<evidence type="ECO:0000256" key="4">
    <source>
        <dbReference type="ARBA" id="ARBA00022898"/>
    </source>
</evidence>
<dbReference type="InterPro" id="IPR015422">
    <property type="entry name" value="PyrdxlP-dep_Trfase_small"/>
</dbReference>
<gene>
    <name evidence="6" type="ORF">HRQ91_03065</name>
</gene>
<dbReference type="GO" id="GO:0030170">
    <property type="term" value="F:pyridoxal phosphate binding"/>
    <property type="evidence" value="ECO:0007669"/>
    <property type="project" value="InterPro"/>
</dbReference>
<keyword evidence="3" id="KW-0808">Transferase</keyword>
<dbReference type="RefSeq" id="WP_210120207.1">
    <property type="nucleotide sequence ID" value="NZ_CP054142.1"/>
</dbReference>
<accession>A0A975F351</accession>
<keyword evidence="2 6" id="KW-0032">Aminotransferase</keyword>
<dbReference type="Pfam" id="PF00155">
    <property type="entry name" value="Aminotran_1_2"/>
    <property type="match status" value="1"/>
</dbReference>
<dbReference type="GO" id="GO:0008483">
    <property type="term" value="F:transaminase activity"/>
    <property type="evidence" value="ECO:0007669"/>
    <property type="project" value="UniProtKB-KW"/>
</dbReference>
<reference evidence="6 7" key="1">
    <citation type="journal article" date="2021" name="Microbiol. Resour. Announc.">
        <title>Complete Genome Sequences of Three Human Oral Treponema parvum Isolates.</title>
        <authorList>
            <person name="Zeng H."/>
            <person name="Watt R.M."/>
        </authorList>
    </citation>
    <scope>NUCLEOTIDE SEQUENCE [LARGE SCALE GENOMIC DNA]</scope>
    <source>
        <strain evidence="6 7">ATCC 700770</strain>
    </source>
</reference>
<comment type="similarity">
    <text evidence="1">Belongs to the class-II pyridoxal-phosphate-dependent aminotransferase family. Histidinol-phosphate aminotransferase subfamily.</text>
</comment>
<dbReference type="InterPro" id="IPR050106">
    <property type="entry name" value="HistidinolP_aminotransfase"/>
</dbReference>
<dbReference type="PANTHER" id="PTHR43643:SF3">
    <property type="entry name" value="HISTIDINOL-PHOSPHATE AMINOTRANSFERASE"/>
    <property type="match status" value="1"/>
</dbReference>
<evidence type="ECO:0000256" key="3">
    <source>
        <dbReference type="ARBA" id="ARBA00022679"/>
    </source>
</evidence>
<dbReference type="Gene3D" id="3.40.640.10">
    <property type="entry name" value="Type I PLP-dependent aspartate aminotransferase-like (Major domain)"/>
    <property type="match status" value="1"/>
</dbReference>
<keyword evidence="7" id="KW-1185">Reference proteome</keyword>
<dbReference type="AlphaFoldDB" id="A0A975F351"/>
<dbReference type="EMBL" id="CP054142">
    <property type="protein sequence ID" value="QTQ13518.1"/>
    <property type="molecule type" value="Genomic_DNA"/>
</dbReference>
<dbReference type="PANTHER" id="PTHR43643">
    <property type="entry name" value="HISTIDINOL-PHOSPHATE AMINOTRANSFERASE 2"/>
    <property type="match status" value="1"/>
</dbReference>
<dbReference type="InterPro" id="IPR015421">
    <property type="entry name" value="PyrdxlP-dep_Trfase_major"/>
</dbReference>
<dbReference type="InterPro" id="IPR004839">
    <property type="entry name" value="Aminotransferase_I/II_large"/>
</dbReference>
<dbReference type="Proteomes" id="UP000671908">
    <property type="component" value="Chromosome"/>
</dbReference>
<evidence type="ECO:0000256" key="1">
    <source>
        <dbReference type="ARBA" id="ARBA00007970"/>
    </source>
</evidence>
<protein>
    <submittedName>
        <fullName evidence="6">Aminotransferase class I/II-fold pyridoxal phosphate-dependent enzyme</fullName>
    </submittedName>
</protein>
<keyword evidence="4" id="KW-0663">Pyridoxal phosphate</keyword>